<gene>
    <name evidence="1" type="ORF">AADV58_08425</name>
</gene>
<dbReference type="EMBL" id="CP151406">
    <property type="protein sequence ID" value="WZJ19996.1"/>
    <property type="molecule type" value="Genomic_DNA"/>
</dbReference>
<sequence>MSNHPPLLLTLNAADVAQYVLRQSEKTFRNAKARLIREHGFPPPLAIPGTQLWDRRELEAWLETMRRAEDRPRLRGGKGVTATAQRNEIAHAAAQGKRGAPTRIEREAAEAAGLSVKEYRARAAGGAA</sequence>
<protein>
    <recommendedName>
        <fullName evidence="3">AlpA family transcriptional regulator</fullName>
    </recommendedName>
</protein>
<proteinExistence type="predicted"/>
<name>A0ABZ2XBS9_9RHOO</name>
<keyword evidence="2" id="KW-1185">Reference proteome</keyword>
<reference evidence="1 2" key="1">
    <citation type="submission" date="2024-04" db="EMBL/GenBank/DDBJ databases">
        <title>Dissimilatory iodate-reducing microorganisms contribute to the enrichment of iodine in groundwater.</title>
        <authorList>
            <person name="Jiang Z."/>
        </authorList>
    </citation>
    <scope>NUCLEOTIDE SEQUENCE [LARGE SCALE GENOMIC DNA]</scope>
    <source>
        <strain evidence="1 2">NCP973</strain>
    </source>
</reference>
<evidence type="ECO:0000313" key="1">
    <source>
        <dbReference type="EMBL" id="WZJ19996.1"/>
    </source>
</evidence>
<evidence type="ECO:0008006" key="3">
    <source>
        <dbReference type="Google" id="ProtNLM"/>
    </source>
</evidence>
<evidence type="ECO:0000313" key="2">
    <source>
        <dbReference type="Proteomes" id="UP001479520"/>
    </source>
</evidence>
<dbReference type="Proteomes" id="UP001479520">
    <property type="component" value="Chromosome"/>
</dbReference>
<accession>A0ABZ2XBS9</accession>
<dbReference type="RefSeq" id="WP_341742895.1">
    <property type="nucleotide sequence ID" value="NZ_CP151406.1"/>
</dbReference>
<organism evidence="1 2">
    <name type="scientific">Azonexus hydrophilus</name>
    <dbReference type="NCBI Taxonomy" id="418702"/>
    <lineage>
        <taxon>Bacteria</taxon>
        <taxon>Pseudomonadati</taxon>
        <taxon>Pseudomonadota</taxon>
        <taxon>Betaproteobacteria</taxon>
        <taxon>Rhodocyclales</taxon>
        <taxon>Azonexaceae</taxon>
        <taxon>Azonexus</taxon>
    </lineage>
</organism>